<dbReference type="InterPro" id="IPR036390">
    <property type="entry name" value="WH_DNA-bd_sf"/>
</dbReference>
<dbReference type="Pfam" id="PF02082">
    <property type="entry name" value="Rrf2"/>
    <property type="match status" value="1"/>
</dbReference>
<dbReference type="EMBL" id="DXAQ01000016">
    <property type="protein sequence ID" value="HIZ88499.1"/>
    <property type="molecule type" value="Genomic_DNA"/>
</dbReference>
<dbReference type="PANTHER" id="PTHR33221">
    <property type="entry name" value="WINGED HELIX-TURN-HELIX TRANSCRIPTIONAL REGULATOR, RRF2 FAMILY"/>
    <property type="match status" value="1"/>
</dbReference>
<dbReference type="InterPro" id="IPR000944">
    <property type="entry name" value="Tscrpt_reg_Rrf2"/>
</dbReference>
<evidence type="ECO:0000313" key="3">
    <source>
        <dbReference type="Proteomes" id="UP000824176"/>
    </source>
</evidence>
<evidence type="ECO:0000256" key="1">
    <source>
        <dbReference type="ARBA" id="ARBA00023125"/>
    </source>
</evidence>
<organism evidence="2 3">
    <name type="scientific">Candidatus Mucispirillum faecigallinarum</name>
    <dbReference type="NCBI Taxonomy" id="2838699"/>
    <lineage>
        <taxon>Bacteria</taxon>
        <taxon>Pseudomonadati</taxon>
        <taxon>Deferribacterota</taxon>
        <taxon>Deferribacteres</taxon>
        <taxon>Deferribacterales</taxon>
        <taxon>Mucispirillaceae</taxon>
        <taxon>Mucispirillum</taxon>
    </lineage>
</organism>
<dbReference type="GO" id="GO:0003700">
    <property type="term" value="F:DNA-binding transcription factor activity"/>
    <property type="evidence" value="ECO:0007669"/>
    <property type="project" value="TreeGrafter"/>
</dbReference>
<sequence>MKITTKSRYAIRAIYALCMMGGDKHPVSILKILEFEDISKKYLEQIFTKLKHVNIITGSRGVGGGYMLARNPEQINLKEIVNTMDGPLKTEDCGAEGDCSNFSSCAVNWLWSGLEKACDDYLEKITIADMMKRSVSHFTV</sequence>
<dbReference type="Gene3D" id="1.10.10.10">
    <property type="entry name" value="Winged helix-like DNA-binding domain superfamily/Winged helix DNA-binding domain"/>
    <property type="match status" value="1"/>
</dbReference>
<dbReference type="PANTHER" id="PTHR33221:SF5">
    <property type="entry name" value="HTH-TYPE TRANSCRIPTIONAL REGULATOR ISCR"/>
    <property type="match status" value="1"/>
</dbReference>
<dbReference type="Proteomes" id="UP000824176">
    <property type="component" value="Unassembled WGS sequence"/>
</dbReference>
<dbReference type="AlphaFoldDB" id="A0A9D2GSF4"/>
<dbReference type="SUPFAM" id="SSF46785">
    <property type="entry name" value="Winged helix' DNA-binding domain"/>
    <property type="match status" value="1"/>
</dbReference>
<dbReference type="PROSITE" id="PS51197">
    <property type="entry name" value="HTH_RRF2_2"/>
    <property type="match status" value="1"/>
</dbReference>
<dbReference type="NCBIfam" id="TIGR00738">
    <property type="entry name" value="rrf2_super"/>
    <property type="match status" value="1"/>
</dbReference>
<dbReference type="GO" id="GO:0005829">
    <property type="term" value="C:cytosol"/>
    <property type="evidence" value="ECO:0007669"/>
    <property type="project" value="TreeGrafter"/>
</dbReference>
<accession>A0A9D2GSF4</accession>
<reference evidence="2" key="1">
    <citation type="journal article" date="2021" name="PeerJ">
        <title>Extensive microbial diversity within the chicken gut microbiome revealed by metagenomics and culture.</title>
        <authorList>
            <person name="Gilroy R."/>
            <person name="Ravi A."/>
            <person name="Getino M."/>
            <person name="Pursley I."/>
            <person name="Horton D.L."/>
            <person name="Alikhan N.F."/>
            <person name="Baker D."/>
            <person name="Gharbi K."/>
            <person name="Hall N."/>
            <person name="Watson M."/>
            <person name="Adriaenssens E.M."/>
            <person name="Foster-Nyarko E."/>
            <person name="Jarju S."/>
            <person name="Secka A."/>
            <person name="Antonio M."/>
            <person name="Oren A."/>
            <person name="Chaudhuri R.R."/>
            <person name="La Ragione R."/>
            <person name="Hildebrand F."/>
            <person name="Pallen M.J."/>
        </authorList>
    </citation>
    <scope>NUCLEOTIDE SEQUENCE</scope>
    <source>
        <strain evidence="2">ChiW4-1371</strain>
    </source>
</reference>
<gene>
    <name evidence="2" type="ORF">H9804_01010</name>
</gene>
<dbReference type="GO" id="GO:0003677">
    <property type="term" value="F:DNA binding"/>
    <property type="evidence" value="ECO:0007669"/>
    <property type="project" value="UniProtKB-KW"/>
</dbReference>
<name>A0A9D2GSF4_9BACT</name>
<comment type="caution">
    <text evidence="2">The sequence shown here is derived from an EMBL/GenBank/DDBJ whole genome shotgun (WGS) entry which is preliminary data.</text>
</comment>
<reference evidence="2" key="2">
    <citation type="submission" date="2021-04" db="EMBL/GenBank/DDBJ databases">
        <authorList>
            <person name="Gilroy R."/>
        </authorList>
    </citation>
    <scope>NUCLEOTIDE SEQUENCE</scope>
    <source>
        <strain evidence="2">ChiW4-1371</strain>
    </source>
</reference>
<evidence type="ECO:0000313" key="2">
    <source>
        <dbReference type="EMBL" id="HIZ88499.1"/>
    </source>
</evidence>
<protein>
    <submittedName>
        <fullName evidence="2">Rrf2 family transcriptional regulator</fullName>
    </submittedName>
</protein>
<proteinExistence type="predicted"/>
<dbReference type="InterPro" id="IPR036388">
    <property type="entry name" value="WH-like_DNA-bd_sf"/>
</dbReference>
<keyword evidence="1" id="KW-0238">DNA-binding</keyword>